<gene>
    <name evidence="1" type="ORF">Q5E86_15850</name>
</gene>
<keyword evidence="2" id="KW-1185">Reference proteome</keyword>
<name>A0ABT9AU30_9GAMM</name>
<dbReference type="EMBL" id="JAUQTG010000009">
    <property type="protein sequence ID" value="MDO7857792.1"/>
    <property type="molecule type" value="Genomic_DNA"/>
</dbReference>
<dbReference type="Proteomes" id="UP001176478">
    <property type="component" value="Unassembled WGS sequence"/>
</dbReference>
<evidence type="ECO:0000313" key="1">
    <source>
        <dbReference type="EMBL" id="MDO7857792.1"/>
    </source>
</evidence>
<dbReference type="Gene3D" id="2.30.320.10">
    <property type="entry name" value="YwqG-like"/>
    <property type="match status" value="1"/>
</dbReference>
<reference evidence="1" key="1">
    <citation type="submission" date="2023-07" db="EMBL/GenBank/DDBJ databases">
        <authorList>
            <person name="Yang W."/>
            <person name="Chen J."/>
            <person name="Ji P."/>
            <person name="Hu F."/>
        </authorList>
    </citation>
    <scope>NUCLEOTIDE SEQUENCE</scope>
    <source>
        <strain evidence="1">CRE-138-0111</strain>
    </source>
</reference>
<comment type="caution">
    <text evidence="1">The sequence shown here is derived from an EMBL/GenBank/DDBJ whole genome shotgun (WGS) entry which is preliminary data.</text>
</comment>
<organism evidence="1 2">
    <name type="scientific">Providencia huashanensis</name>
    <dbReference type="NCBI Taxonomy" id="3037798"/>
    <lineage>
        <taxon>Bacteria</taxon>
        <taxon>Pseudomonadati</taxon>
        <taxon>Pseudomonadota</taxon>
        <taxon>Gammaproteobacteria</taxon>
        <taxon>Enterobacterales</taxon>
        <taxon>Morganellaceae</taxon>
        <taxon>Providencia</taxon>
    </lineage>
</organism>
<reference evidence="1" key="2">
    <citation type="journal article" date="2024" name="Int. J. Antimicrob. Agents">
        <title>Identification of a novel Providencia species showing multi-drug-resistant in three patients with hospital-acquired infection.</title>
        <authorList>
            <person name="Yang W."/>
            <person name="Chen J."/>
            <person name="Yang F."/>
            <person name="Ji P."/>
            <person name="Shen S."/>
            <person name="Yin D."/>
            <person name="Hu F."/>
        </authorList>
    </citation>
    <scope>NUCLEOTIDE SEQUENCE</scope>
    <source>
        <strain evidence="1">CRE-138-0111</strain>
    </source>
</reference>
<sequence>MADFNSLPDVIKPFVDKIKATKKSLVEMTLTPVEEYVWWESRVGGMPYLPLGGKYPTNSEGTPLKLLAQINFAQMPKLENYPEKGLLQFFIGGDDLYGADFEDKQKQEDFRVIYWENIIEDISQLTQDFSSVIAAHTDDYYTPIDHQYSIEYTPAEQYISIDDFQFGQKILGVDNLYDYEEQFEGEDFYDEWVEPYSDSFESGAHCIGGYPFFTQSDPREYEENIQQYELLLQINTDYEIGIMWGDMGVGNFFIHPDDLKKRDFSRVVYNWDCGWSPKSLISYRLLSCWQRFSNQVVYSWDGFICRQATTGSLWYIIAKKSRIGLLNEKTDHRVNWGKWCYLWH</sequence>
<dbReference type="PANTHER" id="PTHR36436">
    <property type="entry name" value="SLL5081 PROTEIN"/>
    <property type="match status" value="1"/>
</dbReference>
<dbReference type="InterPro" id="IPR035948">
    <property type="entry name" value="YwqG-like_sf"/>
</dbReference>
<dbReference type="SUPFAM" id="SSF103032">
    <property type="entry name" value="Hypothetical protein YwqG"/>
    <property type="match status" value="1"/>
</dbReference>
<evidence type="ECO:0000313" key="2">
    <source>
        <dbReference type="Proteomes" id="UP001176478"/>
    </source>
</evidence>
<proteinExistence type="predicted"/>
<accession>A0ABT9AU30</accession>
<dbReference type="Pfam" id="PF09234">
    <property type="entry name" value="DUF1963"/>
    <property type="match status" value="1"/>
</dbReference>
<dbReference type="InterPro" id="IPR015315">
    <property type="entry name" value="DUF1963"/>
</dbReference>
<dbReference type="PANTHER" id="PTHR36436:SF6">
    <property type="entry name" value="SLL5081 PROTEIN"/>
    <property type="match status" value="1"/>
</dbReference>
<protein>
    <submittedName>
        <fullName evidence="1">YwqG family protein</fullName>
    </submittedName>
</protein>